<dbReference type="PROSITE" id="PS51257">
    <property type="entry name" value="PROKAR_LIPOPROTEIN"/>
    <property type="match status" value="1"/>
</dbReference>
<proteinExistence type="predicted"/>
<name>A0A2X2L3J0_SPHMU</name>
<accession>A0A2X2L3J0</accession>
<dbReference type="RefSeq" id="WP_070565076.1">
    <property type="nucleotide sequence ID" value="NZ_CP068086.1"/>
</dbReference>
<gene>
    <name evidence="1" type="ORF">NCTC11343_00319</name>
</gene>
<sequence length="496" mass="54345">MKTIKFNNAKKFLVVALVSTMGLTGCNKFLDINENPNNPESATPSLLLPTVEASISQVVGNSFQVFGNIWGQYWTQNPTSSQYRVIDQYRITNTSMDRVWGNIYRGTLNNAELIINSKVADNENYKGIAHILKAYAYQVATDAFGDIPLSEASKADGNLSPKYEAQEVVYDSIFNYIDKGLSLLAVKQAIPVASQDMIFNGDLEKWKAFANTLKLRAYLRLSNVNAAKASAGIKALYASNAVFLNQDATITYTTTGGNENPFYNEMVGLGKTQNVVASGTVVQAFVKNNDPRRFAFYDKVEYTDPETNEPKIQDTIAYIAQGTYSSNSKKLVSTPSPMVGGNAMSQTSAVAPVKLFSASESLFLQAEAVVRGWGTGDAQSLYSAGITESFKATGNAADAAKYIADAPDAKFTGDVEAKVKAIITQKYYAMCGFQGFEAWTEWRRTGYPTFFVKSAASTLGEDRMPLRMPYALSEATTNSNYPGNVVIYTPVWWDVK</sequence>
<dbReference type="AlphaFoldDB" id="A0A2X2L3J0"/>
<dbReference type="InterPro" id="IPR041662">
    <property type="entry name" value="SusD-like_2"/>
</dbReference>
<dbReference type="GeneID" id="97179203"/>
<evidence type="ECO:0000313" key="1">
    <source>
        <dbReference type="EMBL" id="SPZ83800.1"/>
    </source>
</evidence>
<protein>
    <submittedName>
        <fullName evidence="1">Starch-binding associating with outer membrane</fullName>
    </submittedName>
</protein>
<dbReference type="SUPFAM" id="SSF48452">
    <property type="entry name" value="TPR-like"/>
    <property type="match status" value="1"/>
</dbReference>
<dbReference type="InterPro" id="IPR011990">
    <property type="entry name" value="TPR-like_helical_dom_sf"/>
</dbReference>
<dbReference type="EMBL" id="UAUU01000002">
    <property type="protein sequence ID" value="SPZ83800.1"/>
    <property type="molecule type" value="Genomic_DNA"/>
</dbReference>
<reference evidence="1 2" key="1">
    <citation type="submission" date="2018-06" db="EMBL/GenBank/DDBJ databases">
        <authorList>
            <consortium name="Pathogen Informatics"/>
            <person name="Doyle S."/>
        </authorList>
    </citation>
    <scope>NUCLEOTIDE SEQUENCE [LARGE SCALE GENOMIC DNA]</scope>
    <source>
        <strain evidence="1 2">NCTC11343</strain>
    </source>
</reference>
<dbReference type="Proteomes" id="UP000251241">
    <property type="component" value="Unassembled WGS sequence"/>
</dbReference>
<evidence type="ECO:0000313" key="2">
    <source>
        <dbReference type="Proteomes" id="UP000251241"/>
    </source>
</evidence>
<dbReference type="CDD" id="cd08977">
    <property type="entry name" value="SusD"/>
    <property type="match status" value="1"/>
</dbReference>
<dbReference type="Pfam" id="PF12771">
    <property type="entry name" value="SusD-like_2"/>
    <property type="match status" value="1"/>
</dbReference>
<dbReference type="Gene3D" id="1.25.40.390">
    <property type="match status" value="1"/>
</dbReference>
<organism evidence="1 2">
    <name type="scientific">Sphingobacterium multivorum</name>
    <dbReference type="NCBI Taxonomy" id="28454"/>
    <lineage>
        <taxon>Bacteria</taxon>
        <taxon>Pseudomonadati</taxon>
        <taxon>Bacteroidota</taxon>
        <taxon>Sphingobacteriia</taxon>
        <taxon>Sphingobacteriales</taxon>
        <taxon>Sphingobacteriaceae</taxon>
        <taxon>Sphingobacterium</taxon>
    </lineage>
</organism>